<evidence type="ECO:0000313" key="2">
    <source>
        <dbReference type="EnsemblMetazoa" id="Aqu2.1.08597_001"/>
    </source>
</evidence>
<dbReference type="InParanoid" id="A0A1X7T2L4"/>
<feature type="region of interest" description="Disordered" evidence="1">
    <location>
        <begin position="112"/>
        <end position="159"/>
    </location>
</feature>
<feature type="compositionally biased region" description="Polar residues" evidence="1">
    <location>
        <begin position="137"/>
        <end position="159"/>
    </location>
</feature>
<protein>
    <submittedName>
        <fullName evidence="2">Uncharacterized protein</fullName>
    </submittedName>
</protein>
<accession>A0A1X7T2L4</accession>
<feature type="region of interest" description="Disordered" evidence="1">
    <location>
        <begin position="19"/>
        <end position="57"/>
    </location>
</feature>
<organism evidence="2">
    <name type="scientific">Amphimedon queenslandica</name>
    <name type="common">Sponge</name>
    <dbReference type="NCBI Taxonomy" id="400682"/>
    <lineage>
        <taxon>Eukaryota</taxon>
        <taxon>Metazoa</taxon>
        <taxon>Porifera</taxon>
        <taxon>Demospongiae</taxon>
        <taxon>Heteroscleromorpha</taxon>
        <taxon>Haplosclerida</taxon>
        <taxon>Niphatidae</taxon>
        <taxon>Amphimedon</taxon>
    </lineage>
</organism>
<dbReference type="EnsemblMetazoa" id="Aqu2.1.08597_001">
    <property type="protein sequence ID" value="Aqu2.1.08597_001"/>
    <property type="gene ID" value="Aqu2.1.08597"/>
</dbReference>
<feature type="compositionally biased region" description="Pro residues" evidence="1">
    <location>
        <begin position="34"/>
        <end position="47"/>
    </location>
</feature>
<sequence>MEEALDVIDTLSKANAVLQTHREKMRRRSSSVSPFPPTDPPPQPLPPSLLSGWTERQEDEEIEEVLLAAPQKSVAKLLSGGRRSRVAPIQSVWEDKENLVDTPTELFVIDNKDSSPLCSRTTKETIPPESQEVPLFSLQTTPTTSHDSPSQDTLSSSLL</sequence>
<evidence type="ECO:0000256" key="1">
    <source>
        <dbReference type="SAM" id="MobiDB-lite"/>
    </source>
</evidence>
<name>A0A1X7T2L4_AMPQE</name>
<proteinExistence type="predicted"/>
<dbReference type="AlphaFoldDB" id="A0A1X7T2L4"/>
<reference evidence="2" key="1">
    <citation type="submission" date="2017-05" db="UniProtKB">
        <authorList>
            <consortium name="EnsemblMetazoa"/>
        </authorList>
    </citation>
    <scope>IDENTIFICATION</scope>
</reference>